<keyword evidence="4" id="KW-0548">Nucleotidyltransferase</keyword>
<keyword evidence="10" id="KW-1185">Reference proteome</keyword>
<gene>
    <name evidence="9" type="ORF">SAMN02745248_02718</name>
</gene>
<dbReference type="GO" id="GO:0009360">
    <property type="term" value="C:DNA polymerase III complex"/>
    <property type="evidence" value="ECO:0007669"/>
    <property type="project" value="InterPro"/>
</dbReference>
<dbReference type="GO" id="GO:0003887">
    <property type="term" value="F:DNA-directed DNA polymerase activity"/>
    <property type="evidence" value="ECO:0007669"/>
    <property type="project" value="UniProtKB-KW"/>
</dbReference>
<dbReference type="OrthoDB" id="9810148at2"/>
<keyword evidence="3" id="KW-0808">Transferase</keyword>
<accession>A0A1M6T3S2</accession>
<evidence type="ECO:0000256" key="3">
    <source>
        <dbReference type="ARBA" id="ARBA00022679"/>
    </source>
</evidence>
<dbReference type="PANTHER" id="PTHR11669:SF8">
    <property type="entry name" value="DNA POLYMERASE III SUBUNIT DELTA"/>
    <property type="match status" value="1"/>
</dbReference>
<evidence type="ECO:0000259" key="8">
    <source>
        <dbReference type="Pfam" id="PF09115"/>
    </source>
</evidence>
<organism evidence="9 10">
    <name type="scientific">Hathewaya proteolytica DSM 3090</name>
    <dbReference type="NCBI Taxonomy" id="1121331"/>
    <lineage>
        <taxon>Bacteria</taxon>
        <taxon>Bacillati</taxon>
        <taxon>Bacillota</taxon>
        <taxon>Clostridia</taxon>
        <taxon>Eubacteriales</taxon>
        <taxon>Clostridiaceae</taxon>
        <taxon>Hathewaya</taxon>
    </lineage>
</organism>
<dbReference type="Gene3D" id="3.40.50.300">
    <property type="entry name" value="P-loop containing nucleotide triphosphate hydrolases"/>
    <property type="match status" value="1"/>
</dbReference>
<evidence type="ECO:0000256" key="1">
    <source>
        <dbReference type="ARBA" id="ARBA00012417"/>
    </source>
</evidence>
<comment type="catalytic activity">
    <reaction evidence="7">
        <text>DNA(n) + a 2'-deoxyribonucleoside 5'-triphosphate = DNA(n+1) + diphosphate</text>
        <dbReference type="Rhea" id="RHEA:22508"/>
        <dbReference type="Rhea" id="RHEA-COMP:17339"/>
        <dbReference type="Rhea" id="RHEA-COMP:17340"/>
        <dbReference type="ChEBI" id="CHEBI:33019"/>
        <dbReference type="ChEBI" id="CHEBI:61560"/>
        <dbReference type="ChEBI" id="CHEBI:173112"/>
        <dbReference type="EC" id="2.7.7.7"/>
    </reaction>
</comment>
<reference evidence="9 10" key="1">
    <citation type="submission" date="2016-11" db="EMBL/GenBank/DDBJ databases">
        <authorList>
            <person name="Jaros S."/>
            <person name="Januszkiewicz K."/>
            <person name="Wedrychowicz H."/>
        </authorList>
    </citation>
    <scope>NUCLEOTIDE SEQUENCE [LARGE SCALE GENOMIC DNA]</scope>
    <source>
        <strain evidence="9 10">DSM 3090</strain>
    </source>
</reference>
<dbReference type="PANTHER" id="PTHR11669">
    <property type="entry name" value="REPLICATION FACTOR C / DNA POLYMERASE III GAMMA-TAU SUBUNIT"/>
    <property type="match status" value="1"/>
</dbReference>
<dbReference type="AlphaFoldDB" id="A0A1M6T3S2"/>
<dbReference type="GO" id="GO:0003677">
    <property type="term" value="F:DNA binding"/>
    <property type="evidence" value="ECO:0007669"/>
    <property type="project" value="InterPro"/>
</dbReference>
<evidence type="ECO:0000313" key="10">
    <source>
        <dbReference type="Proteomes" id="UP000183952"/>
    </source>
</evidence>
<feature type="domain" description="DNA polymerase III delta subunit C-terminal" evidence="8">
    <location>
        <begin position="206"/>
        <end position="314"/>
    </location>
</feature>
<name>A0A1M6T3S2_9CLOT</name>
<dbReference type="InterPro" id="IPR027417">
    <property type="entry name" value="P-loop_NTPase"/>
</dbReference>
<dbReference type="InterPro" id="IPR015199">
    <property type="entry name" value="DNA_pol_III_delta_C"/>
</dbReference>
<evidence type="ECO:0000256" key="5">
    <source>
        <dbReference type="ARBA" id="ARBA00022705"/>
    </source>
</evidence>
<dbReference type="Gene3D" id="1.20.272.10">
    <property type="match status" value="1"/>
</dbReference>
<dbReference type="EMBL" id="FRAD01000035">
    <property type="protein sequence ID" value="SHK51536.1"/>
    <property type="molecule type" value="Genomic_DNA"/>
</dbReference>
<dbReference type="STRING" id="1121331.SAMN02745248_02718"/>
<dbReference type="NCBIfam" id="NF004047">
    <property type="entry name" value="PRK05564.1"/>
    <property type="match status" value="1"/>
</dbReference>
<dbReference type="InterPro" id="IPR050238">
    <property type="entry name" value="DNA_Rep/Repair_Clamp_Loader"/>
</dbReference>
<dbReference type="Proteomes" id="UP000183952">
    <property type="component" value="Unassembled WGS sequence"/>
</dbReference>
<dbReference type="CDD" id="cd00009">
    <property type="entry name" value="AAA"/>
    <property type="match status" value="1"/>
</dbReference>
<dbReference type="SUPFAM" id="SSF52540">
    <property type="entry name" value="P-loop containing nucleoside triphosphate hydrolases"/>
    <property type="match status" value="1"/>
</dbReference>
<evidence type="ECO:0000256" key="2">
    <source>
        <dbReference type="ARBA" id="ARBA00014363"/>
    </source>
</evidence>
<evidence type="ECO:0000256" key="6">
    <source>
        <dbReference type="ARBA" id="ARBA00022932"/>
    </source>
</evidence>
<keyword evidence="5" id="KW-0235">DNA replication</keyword>
<dbReference type="Pfam" id="PF09115">
    <property type="entry name" value="DNApol3-delta_C"/>
    <property type="match status" value="1"/>
</dbReference>
<keyword evidence="6" id="KW-0239">DNA-directed DNA polymerase</keyword>
<proteinExistence type="predicted"/>
<sequence length="316" mass="36366">MSDGVDVIIGHEAVLKSLEQALYNKKFAHAHLFFGEDGIGKSVLATYIGKVILGGKQQRDYVDLIKCDVFKNKKSISVDQVRQLIEEVNKKPFEGDKKVIIVHNVNKMTEQAQNAFLKTIEEPPKGVYIFLLCENLGEVLDTIQSRCQIHKLEPLNYENMRRYILKQYNKIDENKMKLAIAFGNGIPGKVDKFLNDKDFSDTRQLVFEFLLKIKGIDKIQLLEYENVFNNYGNNREDLFQCFLSTLRDAIVYKETGNHDLLINIDKTNEVEKLCTIFSLNQLNHMVKIVVDSMESLKYNLNSSLVFTDMLIKIQEA</sequence>
<evidence type="ECO:0000256" key="7">
    <source>
        <dbReference type="ARBA" id="ARBA00049244"/>
    </source>
</evidence>
<dbReference type="Pfam" id="PF13177">
    <property type="entry name" value="DNA_pol3_delta2"/>
    <property type="match status" value="1"/>
</dbReference>
<protein>
    <recommendedName>
        <fullName evidence="2">DNA polymerase III subunit delta'</fullName>
        <ecNumber evidence="1">2.7.7.7</ecNumber>
    </recommendedName>
</protein>
<evidence type="ECO:0000256" key="4">
    <source>
        <dbReference type="ARBA" id="ARBA00022695"/>
    </source>
</evidence>
<evidence type="ECO:0000313" key="9">
    <source>
        <dbReference type="EMBL" id="SHK51536.1"/>
    </source>
</evidence>
<dbReference type="EC" id="2.7.7.7" evidence="1"/>
<dbReference type="RefSeq" id="WP_072904587.1">
    <property type="nucleotide sequence ID" value="NZ_FRAD01000035.1"/>
</dbReference>
<dbReference type="GO" id="GO:0006261">
    <property type="term" value="P:DNA-templated DNA replication"/>
    <property type="evidence" value="ECO:0007669"/>
    <property type="project" value="TreeGrafter"/>
</dbReference>